<feature type="domain" description="Retroviral polymerase SH3-like" evidence="3">
    <location>
        <begin position="338"/>
        <end position="392"/>
    </location>
</feature>
<feature type="domain" description="Retrovirus-related Pol polyprotein from transposon TNT 1-94-like beta-barrel" evidence="2">
    <location>
        <begin position="237"/>
        <end position="316"/>
    </location>
</feature>
<dbReference type="InterPro" id="IPR013103">
    <property type="entry name" value="RVT_2"/>
</dbReference>
<evidence type="ECO:0000313" key="5">
    <source>
        <dbReference type="Proteomes" id="UP000242715"/>
    </source>
</evidence>
<feature type="domain" description="Reverse transcriptase Ty1/copia-type" evidence="1">
    <location>
        <begin position="493"/>
        <end position="564"/>
    </location>
</feature>
<dbReference type="InterPro" id="IPR054722">
    <property type="entry name" value="PolX-like_BBD"/>
</dbReference>
<gene>
    <name evidence="4" type="ORF">TSUD_144940</name>
</gene>
<evidence type="ECO:0000259" key="2">
    <source>
        <dbReference type="Pfam" id="PF22936"/>
    </source>
</evidence>
<evidence type="ECO:0000259" key="3">
    <source>
        <dbReference type="Pfam" id="PF25597"/>
    </source>
</evidence>
<reference evidence="5" key="1">
    <citation type="journal article" date="2017" name="Front. Plant Sci.">
        <title>Climate Clever Clovers: New Paradigm to Reduce the Environmental Footprint of Ruminants by Breeding Low Methanogenic Forages Utilizing Haplotype Variation.</title>
        <authorList>
            <person name="Kaur P."/>
            <person name="Appels R."/>
            <person name="Bayer P.E."/>
            <person name="Keeble-Gagnere G."/>
            <person name="Wang J."/>
            <person name="Hirakawa H."/>
            <person name="Shirasawa K."/>
            <person name="Vercoe P."/>
            <person name="Stefanova K."/>
            <person name="Durmic Z."/>
            <person name="Nichols P."/>
            <person name="Revell C."/>
            <person name="Isobe S.N."/>
            <person name="Edwards D."/>
            <person name="Erskine W."/>
        </authorList>
    </citation>
    <scope>NUCLEOTIDE SEQUENCE [LARGE SCALE GENOMIC DNA]</scope>
    <source>
        <strain evidence="5">cv. Daliak</strain>
    </source>
</reference>
<keyword evidence="5" id="KW-1185">Reference proteome</keyword>
<dbReference type="Pfam" id="PF07727">
    <property type="entry name" value="RVT_2"/>
    <property type="match status" value="1"/>
</dbReference>
<dbReference type="EMBL" id="DF973775">
    <property type="protein sequence ID" value="GAU39727.1"/>
    <property type="molecule type" value="Genomic_DNA"/>
</dbReference>
<evidence type="ECO:0000259" key="1">
    <source>
        <dbReference type="Pfam" id="PF07727"/>
    </source>
</evidence>
<dbReference type="Proteomes" id="UP000242715">
    <property type="component" value="Unassembled WGS sequence"/>
</dbReference>
<dbReference type="AlphaFoldDB" id="A0A2Z6PA44"/>
<dbReference type="InterPro" id="IPR057670">
    <property type="entry name" value="SH3_retrovirus"/>
</dbReference>
<proteinExistence type="predicted"/>
<organism evidence="4 5">
    <name type="scientific">Trifolium subterraneum</name>
    <name type="common">Subterranean clover</name>
    <dbReference type="NCBI Taxonomy" id="3900"/>
    <lineage>
        <taxon>Eukaryota</taxon>
        <taxon>Viridiplantae</taxon>
        <taxon>Streptophyta</taxon>
        <taxon>Embryophyta</taxon>
        <taxon>Tracheophyta</taxon>
        <taxon>Spermatophyta</taxon>
        <taxon>Magnoliopsida</taxon>
        <taxon>eudicotyledons</taxon>
        <taxon>Gunneridae</taxon>
        <taxon>Pentapetalae</taxon>
        <taxon>rosids</taxon>
        <taxon>fabids</taxon>
        <taxon>Fabales</taxon>
        <taxon>Fabaceae</taxon>
        <taxon>Papilionoideae</taxon>
        <taxon>50 kb inversion clade</taxon>
        <taxon>NPAAA clade</taxon>
        <taxon>Hologalegina</taxon>
        <taxon>IRL clade</taxon>
        <taxon>Trifolieae</taxon>
        <taxon>Trifolium</taxon>
    </lineage>
</organism>
<accession>A0A2Z6PA44</accession>
<dbReference type="OrthoDB" id="1645289at2759"/>
<name>A0A2Z6PA44_TRISU</name>
<sequence length="845" mass="95380">MNRGEPSDDLSKIRREILSSGDPFTLPRTDTCTECSYGKVDSWVWNEVSEKSFLSRPLRGVRTHLRGLQVVNVLNEDMPTVVALVCSSSGTKEQSKTNCDQSDLATDKLKGLSLDQGDSDAAQIKAKELQLKNEQQLCARDVWEDLRKKYDTEEAGAKKYAVSRYLKYQMVDERSVETQSHELPKIAHEIITEGHFAKKCRFKNKPAAAPNAQANVTEESYTAMITEINMIGGTDGWSIDTGATRHVCYERDVFKTYTPAKNKKVQMVNAHISDVAGIGDVELKFTSGKTLILKDVMHFPNMRKNLVYGFLLNKVGFSQTIGTNLYTITKNGIFIGKRIPDPKRVKLSSRAYEYVFVGYAANSKAYRFYDLTAKVIIESVDADFYEDKFHFKLRSSGGTESSHIPVIRNSESNNEVEIELRRSKRVRVAKDYGPDYSVYTLEEDPTNLQEALSSLDADLWQEAINDEMNSLESNKTWHLVELPPGCKPIGYELLVFGSNIYAVNAVKSLLSNNFEIKDLGEANVILGIKITRSEMGISIDQSHYVEKILKKYGYFDCKPVGTPYDAIVKLFKNTGESVRPTEYASIIGSLRYVTDCTRPDIAYVVGLLCRFTSRPCKEHWHAIERVMGYLKKTMNLGLHYQRFPAVLKGYSDANWNILSDDSKATSGYIFSIDGGVVSWKSKKQGILAQSTMESEMIALATASEEASWLRCLLSEIPLWEKPMSAVLIHSDSTAAIAKIENRFYNDPLTKGSAREKVYNTSVNMGLMPFEFLTMGTQPKRLEIPRIRSSLDRLTYMNVELRPVPMEFRGRIPRAFMKLGLTCRAIKARAIKKHLKERLCAGLRKI</sequence>
<dbReference type="CDD" id="cd09272">
    <property type="entry name" value="RNase_HI_RT_Ty1"/>
    <property type="match status" value="1"/>
</dbReference>
<dbReference type="Pfam" id="PF25597">
    <property type="entry name" value="SH3_retrovirus"/>
    <property type="match status" value="1"/>
</dbReference>
<protein>
    <submittedName>
        <fullName evidence="4">Uncharacterized protein</fullName>
    </submittedName>
</protein>
<evidence type="ECO:0000313" key="4">
    <source>
        <dbReference type="EMBL" id="GAU39727.1"/>
    </source>
</evidence>
<dbReference type="PANTHER" id="PTHR47592:SF27">
    <property type="entry name" value="OS08G0421700 PROTEIN"/>
    <property type="match status" value="1"/>
</dbReference>
<dbReference type="Pfam" id="PF22936">
    <property type="entry name" value="Pol_BBD"/>
    <property type="match status" value="1"/>
</dbReference>
<dbReference type="PANTHER" id="PTHR47592">
    <property type="entry name" value="PBF68 PROTEIN"/>
    <property type="match status" value="1"/>
</dbReference>